<feature type="signal peptide" evidence="1">
    <location>
        <begin position="1"/>
        <end position="25"/>
    </location>
</feature>
<dbReference type="RefSeq" id="WP_147929231.1">
    <property type="nucleotide sequence ID" value="NZ_VOXD01000003.1"/>
</dbReference>
<gene>
    <name evidence="2" type="ORF">FUA23_03030</name>
</gene>
<comment type="caution">
    <text evidence="2">The sequence shown here is derived from an EMBL/GenBank/DDBJ whole genome shotgun (WGS) entry which is preliminary data.</text>
</comment>
<keyword evidence="3" id="KW-1185">Reference proteome</keyword>
<dbReference type="AlphaFoldDB" id="A0A5C7FJ40"/>
<dbReference type="PROSITE" id="PS51257">
    <property type="entry name" value="PROKAR_LIPOPROTEIN"/>
    <property type="match status" value="1"/>
</dbReference>
<reference evidence="2 3" key="1">
    <citation type="submission" date="2019-08" db="EMBL/GenBank/DDBJ databases">
        <title>Lewinella sp. strain SSH13 Genome sequencing and assembly.</title>
        <authorList>
            <person name="Kim I."/>
        </authorList>
    </citation>
    <scope>NUCLEOTIDE SEQUENCE [LARGE SCALE GENOMIC DNA]</scope>
    <source>
        <strain evidence="2 3">SSH13</strain>
    </source>
</reference>
<keyword evidence="1" id="KW-0732">Signal</keyword>
<proteinExistence type="predicted"/>
<dbReference type="EMBL" id="VOXD01000003">
    <property type="protein sequence ID" value="TXF91212.1"/>
    <property type="molecule type" value="Genomic_DNA"/>
</dbReference>
<name>A0A5C7FJ40_9BACT</name>
<accession>A0A5C7FJ40</accession>
<dbReference type="Proteomes" id="UP000321907">
    <property type="component" value="Unassembled WGS sequence"/>
</dbReference>
<evidence type="ECO:0000313" key="2">
    <source>
        <dbReference type="EMBL" id="TXF91212.1"/>
    </source>
</evidence>
<dbReference type="OrthoDB" id="1491293at2"/>
<sequence length="416" mass="46683">MPKPQLALVALSLLFFACGGKDATAFDPSGQEWEFSLSNPLPINENLKVPEKLPLSLRLHRELFSPGDILEIKGDSVMVNNETKTSLTGMPRMYRMFTDNYHPDTLAGLKLSQGVGTTLSVAAYYGDSLRGEWVFEAKKNERREIAFGELTGQTFSCAFPGGDTMQVHFGVTIHRYGRKKGEKMEYFVEESSGFRDERSYLKRGGMSFGGDRVIGMRDDRFSFISSPGSYSSKKYTYSRDERGTVIASYFEVENGRYERVDMPLVLRGPVSADATEMDFADRINSGIVTADTSYAPIDSSRVSYAYQDDYKGIEFDELSELEFSAIPGGEFIVVVRDRLLMNRKWRLSSDGNYLITLGEDGNPAGHYPILAYTDEHIDLRMPFTVKTREPRGVALESYATISVFIRIAGRMNATSR</sequence>
<organism evidence="2 3">
    <name type="scientific">Neolewinella aurantiaca</name>
    <dbReference type="NCBI Taxonomy" id="2602767"/>
    <lineage>
        <taxon>Bacteria</taxon>
        <taxon>Pseudomonadati</taxon>
        <taxon>Bacteroidota</taxon>
        <taxon>Saprospiria</taxon>
        <taxon>Saprospirales</taxon>
        <taxon>Lewinellaceae</taxon>
        <taxon>Neolewinella</taxon>
    </lineage>
</organism>
<evidence type="ECO:0000256" key="1">
    <source>
        <dbReference type="SAM" id="SignalP"/>
    </source>
</evidence>
<feature type="chain" id="PRO_5023056436" evidence="1">
    <location>
        <begin position="26"/>
        <end position="416"/>
    </location>
</feature>
<protein>
    <submittedName>
        <fullName evidence="2">Uncharacterized protein</fullName>
    </submittedName>
</protein>
<evidence type="ECO:0000313" key="3">
    <source>
        <dbReference type="Proteomes" id="UP000321907"/>
    </source>
</evidence>